<evidence type="ECO:0000313" key="3">
    <source>
        <dbReference type="Proteomes" id="UP000317730"/>
    </source>
</evidence>
<sequence>MYHEAHEPEARHGFEGSNTFKSVQNKKTPATTTGRRVNVVRILIRDYLDGLVWLLSGV</sequence>
<dbReference type="Proteomes" id="UP000317730">
    <property type="component" value="Unassembled WGS sequence"/>
</dbReference>
<keyword evidence="3" id="KW-1185">Reference proteome</keyword>
<reference evidence="2 3" key="1">
    <citation type="submission" date="2019-06" db="EMBL/GenBank/DDBJ databases">
        <title>Whole genome shotgun sequence of Acetobacter peroxydans NBRC 13755.</title>
        <authorList>
            <person name="Hosoyama A."/>
            <person name="Uohara A."/>
            <person name="Ohji S."/>
            <person name="Ichikawa N."/>
        </authorList>
    </citation>
    <scope>NUCLEOTIDE SEQUENCE [LARGE SCALE GENOMIC DNA]</scope>
    <source>
        <strain evidence="2 3">NBRC 13755</strain>
    </source>
</reference>
<feature type="compositionally biased region" description="Basic and acidic residues" evidence="1">
    <location>
        <begin position="1"/>
        <end position="14"/>
    </location>
</feature>
<protein>
    <submittedName>
        <fullName evidence="2">Uncharacterized protein</fullName>
    </submittedName>
</protein>
<comment type="caution">
    <text evidence="2">The sequence shown here is derived from an EMBL/GenBank/DDBJ whole genome shotgun (WGS) entry which is preliminary data.</text>
</comment>
<dbReference type="AlphaFoldDB" id="A0A4Y3TX91"/>
<proteinExistence type="predicted"/>
<evidence type="ECO:0000256" key="1">
    <source>
        <dbReference type="SAM" id="MobiDB-lite"/>
    </source>
</evidence>
<accession>A0A4Y3TX91</accession>
<organism evidence="2 3">
    <name type="scientific">Acetobacter peroxydans</name>
    <dbReference type="NCBI Taxonomy" id="104098"/>
    <lineage>
        <taxon>Bacteria</taxon>
        <taxon>Pseudomonadati</taxon>
        <taxon>Pseudomonadota</taxon>
        <taxon>Alphaproteobacteria</taxon>
        <taxon>Acetobacterales</taxon>
        <taxon>Acetobacteraceae</taxon>
        <taxon>Acetobacter</taxon>
    </lineage>
</organism>
<dbReference type="EMBL" id="BJMV01000009">
    <property type="protein sequence ID" value="GEB86069.1"/>
    <property type="molecule type" value="Genomic_DNA"/>
</dbReference>
<evidence type="ECO:0000313" key="2">
    <source>
        <dbReference type="EMBL" id="GEB86069.1"/>
    </source>
</evidence>
<gene>
    <name evidence="2" type="ORF">APE01nite_18660</name>
</gene>
<feature type="region of interest" description="Disordered" evidence="1">
    <location>
        <begin position="1"/>
        <end position="31"/>
    </location>
</feature>
<feature type="compositionally biased region" description="Polar residues" evidence="1">
    <location>
        <begin position="16"/>
        <end position="31"/>
    </location>
</feature>
<name>A0A4Y3TX91_9PROT</name>